<evidence type="ECO:0000313" key="2">
    <source>
        <dbReference type="Proteomes" id="UP001235513"/>
    </source>
</evidence>
<accession>A0ABT9SS05</accession>
<dbReference type="Proteomes" id="UP001235513">
    <property type="component" value="Unassembled WGS sequence"/>
</dbReference>
<keyword evidence="2" id="KW-1185">Reference proteome</keyword>
<dbReference type="RefSeq" id="WP_306846016.1">
    <property type="nucleotide sequence ID" value="NZ_JAUSRL010000007.1"/>
</dbReference>
<proteinExistence type="predicted"/>
<reference evidence="1 2" key="1">
    <citation type="submission" date="2023-07" db="EMBL/GenBank/DDBJ databases">
        <title>Sorghum-associated microbial communities from plants grown in Nebraska, USA.</title>
        <authorList>
            <person name="Schachtman D."/>
        </authorList>
    </citation>
    <scope>NUCLEOTIDE SEQUENCE [LARGE SCALE GENOMIC DNA]</scope>
    <source>
        <strain evidence="1 2">CC351</strain>
    </source>
</reference>
<protein>
    <submittedName>
        <fullName evidence="1">Uncharacterized protein</fullName>
    </submittedName>
</protein>
<name>A0ABT9SS05_9FLAO</name>
<organism evidence="1 2">
    <name type="scientific">Chryseobacterium lathyri</name>
    <dbReference type="NCBI Taxonomy" id="395933"/>
    <lineage>
        <taxon>Bacteria</taxon>
        <taxon>Pseudomonadati</taxon>
        <taxon>Bacteroidota</taxon>
        <taxon>Flavobacteriia</taxon>
        <taxon>Flavobacteriales</taxon>
        <taxon>Weeksellaceae</taxon>
        <taxon>Chryseobacterium group</taxon>
        <taxon>Chryseobacterium</taxon>
    </lineage>
</organism>
<gene>
    <name evidence="1" type="ORF">J2T04_003664</name>
</gene>
<evidence type="ECO:0000313" key="1">
    <source>
        <dbReference type="EMBL" id="MDP9961752.1"/>
    </source>
</evidence>
<comment type="caution">
    <text evidence="1">The sequence shown here is derived from an EMBL/GenBank/DDBJ whole genome shotgun (WGS) entry which is preliminary data.</text>
</comment>
<sequence>MVKHKAILTSLNTFGKHKDLIDLLKKENQRLEKELKKHKK</sequence>
<dbReference type="EMBL" id="JAUSRL010000007">
    <property type="protein sequence ID" value="MDP9961752.1"/>
    <property type="molecule type" value="Genomic_DNA"/>
</dbReference>